<feature type="domain" description="ABC transmembrane type-1" evidence="7">
    <location>
        <begin position="59"/>
        <end position="340"/>
    </location>
</feature>
<feature type="transmembrane region" description="Helical" evidence="5">
    <location>
        <begin position="197"/>
        <end position="216"/>
    </location>
</feature>
<dbReference type="GO" id="GO:0016887">
    <property type="term" value="F:ATP hydrolysis activity"/>
    <property type="evidence" value="ECO:0007669"/>
    <property type="project" value="InterPro"/>
</dbReference>
<keyword evidence="8" id="KW-0067">ATP-binding</keyword>
<dbReference type="AlphaFoldDB" id="F5XHC0"/>
<dbReference type="Gene3D" id="3.40.50.300">
    <property type="entry name" value="P-loop containing nucleotide triphosphate hydrolases"/>
    <property type="match status" value="1"/>
</dbReference>
<evidence type="ECO:0000256" key="1">
    <source>
        <dbReference type="ARBA" id="ARBA00004651"/>
    </source>
</evidence>
<dbReference type="Proteomes" id="UP000007947">
    <property type="component" value="Chromosome"/>
</dbReference>
<evidence type="ECO:0000259" key="6">
    <source>
        <dbReference type="PROSITE" id="PS50893"/>
    </source>
</evidence>
<evidence type="ECO:0000259" key="7">
    <source>
        <dbReference type="PROSITE" id="PS50929"/>
    </source>
</evidence>
<dbReference type="OrthoDB" id="4966664at2"/>
<accession>F5XHC0</accession>
<dbReference type="RefSeq" id="WP_013865942.1">
    <property type="nucleotide sequence ID" value="NC_015635.1"/>
</dbReference>
<dbReference type="Pfam" id="PF00005">
    <property type="entry name" value="ABC_tran"/>
    <property type="match status" value="1"/>
</dbReference>
<dbReference type="PANTHER" id="PTHR43394:SF1">
    <property type="entry name" value="ATP-BINDING CASSETTE SUB-FAMILY B MEMBER 10, MITOCHONDRIAL"/>
    <property type="match status" value="1"/>
</dbReference>
<dbReference type="EMBL" id="AP012204">
    <property type="protein sequence ID" value="BAK38128.1"/>
    <property type="molecule type" value="Genomic_DNA"/>
</dbReference>
<organism evidence="8 9">
    <name type="scientific">Microlunatus phosphovorus (strain ATCC 700054 / DSM 10555 / JCM 9379 / NBRC 101784 / NCIMB 13414 / VKM Ac-1990 / NM-1)</name>
    <dbReference type="NCBI Taxonomy" id="1032480"/>
    <lineage>
        <taxon>Bacteria</taxon>
        <taxon>Bacillati</taxon>
        <taxon>Actinomycetota</taxon>
        <taxon>Actinomycetes</taxon>
        <taxon>Propionibacteriales</taxon>
        <taxon>Propionibacteriaceae</taxon>
        <taxon>Microlunatus</taxon>
    </lineage>
</organism>
<keyword evidence="2 5" id="KW-0812">Transmembrane</keyword>
<dbReference type="InterPro" id="IPR003439">
    <property type="entry name" value="ABC_transporter-like_ATP-bd"/>
</dbReference>
<evidence type="ECO:0000256" key="5">
    <source>
        <dbReference type="SAM" id="Phobius"/>
    </source>
</evidence>
<keyword evidence="3 5" id="KW-1133">Transmembrane helix</keyword>
<dbReference type="Pfam" id="PF00664">
    <property type="entry name" value="ABC_membrane"/>
    <property type="match status" value="1"/>
</dbReference>
<dbReference type="SUPFAM" id="SSF52540">
    <property type="entry name" value="P-loop containing nucleoside triphosphate hydrolases"/>
    <property type="match status" value="1"/>
</dbReference>
<dbReference type="eggNOG" id="COG1132">
    <property type="taxonomic scope" value="Bacteria"/>
</dbReference>
<dbReference type="InterPro" id="IPR027417">
    <property type="entry name" value="P-loop_NTPase"/>
</dbReference>
<keyword evidence="4 5" id="KW-0472">Membrane</keyword>
<proteinExistence type="predicted"/>
<dbReference type="CDD" id="cd07346">
    <property type="entry name" value="ABC_6TM_exporters"/>
    <property type="match status" value="1"/>
</dbReference>
<keyword evidence="8" id="KW-0547">Nucleotide-binding</keyword>
<feature type="transmembrane region" description="Helical" evidence="5">
    <location>
        <begin position="172"/>
        <end position="191"/>
    </location>
</feature>
<evidence type="ECO:0000256" key="2">
    <source>
        <dbReference type="ARBA" id="ARBA00022692"/>
    </source>
</evidence>
<dbReference type="PROSITE" id="PS50929">
    <property type="entry name" value="ABC_TM1F"/>
    <property type="match status" value="1"/>
</dbReference>
<dbReference type="GO" id="GO:0005524">
    <property type="term" value="F:ATP binding"/>
    <property type="evidence" value="ECO:0007669"/>
    <property type="project" value="UniProtKB-KW"/>
</dbReference>
<dbReference type="KEGG" id="mph:MLP_51140"/>
<dbReference type="InterPro" id="IPR011527">
    <property type="entry name" value="ABC1_TM_dom"/>
</dbReference>
<dbReference type="STRING" id="1032480.MLP_51140"/>
<protein>
    <submittedName>
        <fullName evidence="8">Putative ABC transporter permease/ATP-binding protein</fullName>
    </submittedName>
</protein>
<reference evidence="8 9" key="1">
    <citation type="submission" date="2011-05" db="EMBL/GenBank/DDBJ databases">
        <title>Whole genome sequence of Microlunatus phosphovorus NM-1.</title>
        <authorList>
            <person name="Hosoyama A."/>
            <person name="Sasaki K."/>
            <person name="Harada T."/>
            <person name="Igarashi R."/>
            <person name="Kawakoshi A."/>
            <person name="Sasagawa M."/>
            <person name="Fukada J."/>
            <person name="Nakamura S."/>
            <person name="Katano Y."/>
            <person name="Hanada S."/>
            <person name="Kamagata Y."/>
            <person name="Nakamura N."/>
            <person name="Yamazaki S."/>
            <person name="Fujita N."/>
        </authorList>
    </citation>
    <scope>NUCLEOTIDE SEQUENCE [LARGE SCALE GENOMIC DNA]</scope>
    <source>
        <strain evidence="9">ATCC 700054 / DSM 10555 / JCM 9379 / NBRC 101784 / NCIMB 13414 / VKM Ac-1990 / NM-1</strain>
    </source>
</reference>
<dbReference type="GO" id="GO:0015421">
    <property type="term" value="F:ABC-type oligopeptide transporter activity"/>
    <property type="evidence" value="ECO:0007669"/>
    <property type="project" value="TreeGrafter"/>
</dbReference>
<feature type="domain" description="ABC transporter" evidence="6">
    <location>
        <begin position="360"/>
        <end position="633"/>
    </location>
</feature>
<dbReference type="InterPro" id="IPR039421">
    <property type="entry name" value="Type_1_exporter"/>
</dbReference>
<evidence type="ECO:0000313" key="8">
    <source>
        <dbReference type="EMBL" id="BAK38128.1"/>
    </source>
</evidence>
<name>F5XHC0_MICPN</name>
<dbReference type="PROSITE" id="PS50893">
    <property type="entry name" value="ABC_TRANSPORTER_2"/>
    <property type="match status" value="1"/>
</dbReference>
<evidence type="ECO:0000256" key="4">
    <source>
        <dbReference type="ARBA" id="ARBA00023136"/>
    </source>
</evidence>
<dbReference type="Gene3D" id="1.20.1560.10">
    <property type="entry name" value="ABC transporter type 1, transmembrane domain"/>
    <property type="match status" value="1"/>
</dbReference>
<feature type="transmembrane region" description="Helical" evidence="5">
    <location>
        <begin position="55"/>
        <end position="78"/>
    </location>
</feature>
<dbReference type="PANTHER" id="PTHR43394">
    <property type="entry name" value="ATP-DEPENDENT PERMEASE MDL1, MITOCHONDRIAL"/>
    <property type="match status" value="1"/>
</dbReference>
<gene>
    <name evidence="8" type="ordered locus">MLP_51140</name>
</gene>
<dbReference type="SUPFAM" id="SSF90123">
    <property type="entry name" value="ABC transporter transmembrane region"/>
    <property type="match status" value="1"/>
</dbReference>
<comment type="subcellular location">
    <subcellularLocation>
        <location evidence="1">Cell membrane</location>
        <topology evidence="1">Multi-pass membrane protein</topology>
    </subcellularLocation>
</comment>
<feature type="transmembrane region" description="Helical" evidence="5">
    <location>
        <begin position="311"/>
        <end position="332"/>
    </location>
</feature>
<dbReference type="HOGENOM" id="CLU_000604_84_3_11"/>
<feature type="transmembrane region" description="Helical" evidence="5">
    <location>
        <begin position="279"/>
        <end position="299"/>
    </location>
</feature>
<dbReference type="GO" id="GO:0005886">
    <property type="term" value="C:plasma membrane"/>
    <property type="evidence" value="ECO:0007669"/>
    <property type="project" value="UniProtKB-SubCell"/>
</dbReference>
<dbReference type="InterPro" id="IPR036640">
    <property type="entry name" value="ABC1_TM_sf"/>
</dbReference>
<sequence>MRDFPPDVPEFSTVVASESTIVTGRGGRSARRWSFAEPDTSSPARYLWWLLRQQWPVLVVLSLLAMLQWFPGAVGPYLVGQIIDQGLLGGDSSAVWRYAAGLLGLALVGVTAGVLGHTVVVRSWLIAMYGSMKLITRKTTQLGHVLPQRVPTGEVLSVASGDSDQMGALTEVLTRAVGALLAYLVIAGIVLHTSFELGVVVLLTAPLLVILAMPLLKPLERRQERERTRLSDLTSLATDIVAGLRILRGIGGEQTFAGNYADQSQLTRQAAVSAGRWQAAVDAASVLFSGMFLVTLTVLGAREVAAGELQVGQLVSFFGYAVFMVWPIQTFFELAQKWVRALVAARKTVAVMEQQPPWQQPEQPLTLPHGADLHDLESGFVAGHGRFTIVVSGTPEDSAALADRLGRYLPSDHDPVGLDVEDGLSGRAARRARQRKAQQRAELKARDAALAARRWGVTLGSVDLADVPIADVRDRILVSHTAAVVFAGTLQDTVDPAGRLTREEAERALLTAAAEDVFQLMPAGWQGQIDERGRGLSGGQRQRLVLARALAADPEILVLVEPTSAVDAHTEAAIAARLAEHRRGRTTVAMTVSPLLLHHADQVAYLEAGKVVDVGTHDELLARSAGYRRVVVRSLDEDEGKFEDEGSRS</sequence>
<dbReference type="PROSITE" id="PS00211">
    <property type="entry name" value="ABC_TRANSPORTER_1"/>
    <property type="match status" value="1"/>
</dbReference>
<evidence type="ECO:0000256" key="3">
    <source>
        <dbReference type="ARBA" id="ARBA00022989"/>
    </source>
</evidence>
<dbReference type="InterPro" id="IPR017871">
    <property type="entry name" value="ABC_transporter-like_CS"/>
</dbReference>
<evidence type="ECO:0000313" key="9">
    <source>
        <dbReference type="Proteomes" id="UP000007947"/>
    </source>
</evidence>
<keyword evidence="9" id="KW-1185">Reference proteome</keyword>
<feature type="transmembrane region" description="Helical" evidence="5">
    <location>
        <begin position="98"/>
        <end position="125"/>
    </location>
</feature>